<organism evidence="2 3">
    <name type="scientific">Virgibacillus phasianinus</name>
    <dbReference type="NCBI Taxonomy" id="2017483"/>
    <lineage>
        <taxon>Bacteria</taxon>
        <taxon>Bacillati</taxon>
        <taxon>Bacillota</taxon>
        <taxon>Bacilli</taxon>
        <taxon>Bacillales</taxon>
        <taxon>Bacillaceae</taxon>
        <taxon>Virgibacillus</taxon>
    </lineage>
</organism>
<accession>A0A220U6M8</accession>
<dbReference type="SUPFAM" id="SSF55729">
    <property type="entry name" value="Acyl-CoA N-acyltransferases (Nat)"/>
    <property type="match status" value="1"/>
</dbReference>
<dbReference type="EMBL" id="CP022315">
    <property type="protein sequence ID" value="ASK63779.1"/>
    <property type="molecule type" value="Genomic_DNA"/>
</dbReference>
<dbReference type="GO" id="GO:0016747">
    <property type="term" value="F:acyltransferase activity, transferring groups other than amino-acyl groups"/>
    <property type="evidence" value="ECO:0007669"/>
    <property type="project" value="InterPro"/>
</dbReference>
<proteinExistence type="predicted"/>
<protein>
    <submittedName>
        <fullName evidence="2">N-acetyltransferase</fullName>
    </submittedName>
</protein>
<dbReference type="InterPro" id="IPR016181">
    <property type="entry name" value="Acyl_CoA_acyltransferase"/>
</dbReference>
<dbReference type="PROSITE" id="PS51186">
    <property type="entry name" value="GNAT"/>
    <property type="match status" value="1"/>
</dbReference>
<reference evidence="2 3" key="1">
    <citation type="submission" date="2017-07" db="EMBL/GenBank/DDBJ databases">
        <title>Virgibacillus sp. LM2416.</title>
        <authorList>
            <person name="Tak E.J."/>
            <person name="Bae J.-W."/>
        </authorList>
    </citation>
    <scope>NUCLEOTIDE SEQUENCE [LARGE SCALE GENOMIC DNA]</scope>
    <source>
        <strain evidence="2 3">LM2416</strain>
    </source>
</reference>
<dbReference type="OrthoDB" id="8750087at2"/>
<keyword evidence="3" id="KW-1185">Reference proteome</keyword>
<name>A0A220U6M8_9BACI</name>
<evidence type="ECO:0000313" key="2">
    <source>
        <dbReference type="EMBL" id="ASK63779.1"/>
    </source>
</evidence>
<evidence type="ECO:0000259" key="1">
    <source>
        <dbReference type="PROSITE" id="PS51186"/>
    </source>
</evidence>
<sequence>MSATIAIDKLHNGQTFYVRYLSINDLPLIMQLQEKVKHALSSPATLEPLSEEEFKIILSGHQLMIGVFLEERMIAFRAMLEPEIDNEHLGIDAGLPPEELPKVLYSEISNVDPEYRGNGLQTYMGKLLMERLDKKRFQYVCATVAPFNIPSLKDKLLLGMKIVALKEKYSGKLRYVLMNSLSETDKDSCKDKITISMNDSNAQQKCLKSGFQGSSIKQKNNDWYVVFSK</sequence>
<evidence type="ECO:0000313" key="3">
    <source>
        <dbReference type="Proteomes" id="UP000198312"/>
    </source>
</evidence>
<dbReference type="InterPro" id="IPR000182">
    <property type="entry name" value="GNAT_dom"/>
</dbReference>
<gene>
    <name evidence="2" type="ORF">CFK37_17245</name>
</gene>
<dbReference type="KEGG" id="vil:CFK37_17245"/>
<feature type="domain" description="N-acetyltransferase" evidence="1">
    <location>
        <begin position="16"/>
        <end position="180"/>
    </location>
</feature>
<dbReference type="AlphaFoldDB" id="A0A220U6M8"/>
<dbReference type="RefSeq" id="WP_089063038.1">
    <property type="nucleotide sequence ID" value="NZ_CP022315.1"/>
</dbReference>
<keyword evidence="2" id="KW-0808">Transferase</keyword>
<dbReference type="Gene3D" id="3.40.630.30">
    <property type="match status" value="1"/>
</dbReference>
<dbReference type="Proteomes" id="UP000198312">
    <property type="component" value="Chromosome"/>
</dbReference>